<proteinExistence type="inferred from homology"/>
<dbReference type="InterPro" id="IPR006015">
    <property type="entry name" value="Universal_stress_UspA"/>
</dbReference>
<evidence type="ECO:0000259" key="2">
    <source>
        <dbReference type="Pfam" id="PF00582"/>
    </source>
</evidence>
<dbReference type="PANTHER" id="PTHR46268:SF6">
    <property type="entry name" value="UNIVERSAL STRESS PROTEIN UP12"/>
    <property type="match status" value="1"/>
</dbReference>
<dbReference type="Gene3D" id="3.40.50.620">
    <property type="entry name" value="HUPs"/>
    <property type="match status" value="2"/>
</dbReference>
<dbReference type="PANTHER" id="PTHR46268">
    <property type="entry name" value="STRESS RESPONSE PROTEIN NHAX"/>
    <property type="match status" value="1"/>
</dbReference>
<dbReference type="InterPro" id="IPR014729">
    <property type="entry name" value="Rossmann-like_a/b/a_fold"/>
</dbReference>
<dbReference type="Proteomes" id="UP000509346">
    <property type="component" value="Chromosome"/>
</dbReference>
<dbReference type="PRINTS" id="PR01438">
    <property type="entry name" value="UNVRSLSTRESS"/>
</dbReference>
<accession>A0A7D5SW97</accession>
<dbReference type="GeneID" id="56083960"/>
<comment type="similarity">
    <text evidence="1">Belongs to the universal stress protein A family.</text>
</comment>
<dbReference type="Pfam" id="PF00582">
    <property type="entry name" value="Usp"/>
    <property type="match status" value="2"/>
</dbReference>
<dbReference type="SUPFAM" id="SSF52402">
    <property type="entry name" value="Adenine nucleotide alpha hydrolases-like"/>
    <property type="match status" value="2"/>
</dbReference>
<dbReference type="AlphaFoldDB" id="A0A7D5SW97"/>
<evidence type="ECO:0000313" key="4">
    <source>
        <dbReference type="Proteomes" id="UP000509346"/>
    </source>
</evidence>
<evidence type="ECO:0000313" key="3">
    <source>
        <dbReference type="EMBL" id="QLH82887.1"/>
    </source>
</evidence>
<organism evidence="3 4">
    <name type="scientific">Halosimplex pelagicum</name>
    <dbReference type="NCBI Taxonomy" id="869886"/>
    <lineage>
        <taxon>Archaea</taxon>
        <taxon>Methanobacteriati</taxon>
        <taxon>Methanobacteriota</taxon>
        <taxon>Stenosarchaea group</taxon>
        <taxon>Halobacteria</taxon>
        <taxon>Halobacteriales</taxon>
        <taxon>Haloarculaceae</taxon>
        <taxon>Halosimplex</taxon>
    </lineage>
</organism>
<feature type="domain" description="UspA" evidence="2">
    <location>
        <begin position="1"/>
        <end position="140"/>
    </location>
</feature>
<dbReference type="RefSeq" id="WP_179917951.1">
    <property type="nucleotide sequence ID" value="NZ_CP058909.1"/>
</dbReference>
<gene>
    <name evidence="3" type="ORF">HZS54_15185</name>
</gene>
<keyword evidence="4" id="KW-1185">Reference proteome</keyword>
<dbReference type="EMBL" id="CP058909">
    <property type="protein sequence ID" value="QLH82887.1"/>
    <property type="molecule type" value="Genomic_DNA"/>
</dbReference>
<feature type="domain" description="UspA" evidence="2">
    <location>
        <begin position="151"/>
        <end position="290"/>
    </location>
</feature>
<dbReference type="InterPro" id="IPR006016">
    <property type="entry name" value="UspA"/>
</dbReference>
<evidence type="ECO:0000256" key="1">
    <source>
        <dbReference type="ARBA" id="ARBA00008791"/>
    </source>
</evidence>
<name>A0A7D5SW97_9EURY</name>
<reference evidence="3 4" key="1">
    <citation type="submission" date="2020-07" db="EMBL/GenBank/DDBJ databases">
        <title>Halosimplex litoreum sp. nov. and Halosimplex rubrum sp. nov., isolated from different salt environments.</title>
        <authorList>
            <person name="Cui H."/>
        </authorList>
    </citation>
    <scope>NUCLEOTIDE SEQUENCE [LARGE SCALE GENOMIC DNA]</scope>
    <source>
        <strain evidence="3 4">R2</strain>
    </source>
</reference>
<sequence>MYETILIPTDGSAHAERAARHAVSLAEAFDATVTVLGVADLNRAAGAFSAGGIDDEFRERVRGDAESAVEEAAALADDRVPVETAVVDGDPAKAIVDYADEGEFDAVAMGTHGRRGLSRLVFGSVARYVVRHTTRPVLTARETDADAVTDYDDVLVPTDGSDAAEAAIDHGLAVADAFDATVHAVNIVDLSGMAAGSGVEPPTSQLERYTEAGEAAVEAVAERARAEGLDAVTAVEHGFPAADLHDYVDEAEVDLVAMGTHGRTGIDRVLLGSTTERVLSRSPAPVLAVHPDDAE</sequence>
<dbReference type="OrthoDB" id="105697at2157"/>
<dbReference type="KEGG" id="hpel:HZS54_15185"/>
<dbReference type="CDD" id="cd00293">
    <property type="entry name" value="USP-like"/>
    <property type="match status" value="2"/>
</dbReference>
<protein>
    <submittedName>
        <fullName evidence="3">Universal stress protein</fullName>
    </submittedName>
</protein>